<feature type="domain" description="RNA polymerase sigma-70 region 2" evidence="5">
    <location>
        <begin position="13"/>
        <end position="75"/>
    </location>
</feature>
<organism evidence="7 8">
    <name type="scientific">Dysgonomonas mossii</name>
    <dbReference type="NCBI Taxonomy" id="163665"/>
    <lineage>
        <taxon>Bacteria</taxon>
        <taxon>Pseudomonadati</taxon>
        <taxon>Bacteroidota</taxon>
        <taxon>Bacteroidia</taxon>
        <taxon>Bacteroidales</taxon>
        <taxon>Dysgonomonadaceae</taxon>
        <taxon>Dysgonomonas</taxon>
    </lineage>
</organism>
<dbReference type="Gene3D" id="1.10.1740.10">
    <property type="match status" value="1"/>
</dbReference>
<evidence type="ECO:0000256" key="1">
    <source>
        <dbReference type="ARBA" id="ARBA00010641"/>
    </source>
</evidence>
<dbReference type="SUPFAM" id="SSF88946">
    <property type="entry name" value="Sigma2 domain of RNA polymerase sigma factors"/>
    <property type="match status" value="1"/>
</dbReference>
<name>A0A4Y9ITZ7_9BACT</name>
<evidence type="ECO:0000313" key="7">
    <source>
        <dbReference type="EMBL" id="TFU91269.1"/>
    </source>
</evidence>
<dbReference type="Pfam" id="PF04542">
    <property type="entry name" value="Sigma70_r2"/>
    <property type="match status" value="1"/>
</dbReference>
<protein>
    <submittedName>
        <fullName evidence="7">RNA polymerase sigma-70 factor</fullName>
    </submittedName>
</protein>
<dbReference type="GO" id="GO:0016987">
    <property type="term" value="F:sigma factor activity"/>
    <property type="evidence" value="ECO:0007669"/>
    <property type="project" value="UniProtKB-KW"/>
</dbReference>
<dbReference type="PANTHER" id="PTHR43133">
    <property type="entry name" value="RNA POLYMERASE ECF-TYPE SIGMA FACTO"/>
    <property type="match status" value="1"/>
</dbReference>
<dbReference type="SUPFAM" id="SSF88659">
    <property type="entry name" value="Sigma3 and sigma4 domains of RNA polymerase sigma factors"/>
    <property type="match status" value="1"/>
</dbReference>
<keyword evidence="4" id="KW-0804">Transcription</keyword>
<feature type="domain" description="RNA polymerase sigma factor 70 region 4 type 2" evidence="6">
    <location>
        <begin position="108"/>
        <end position="159"/>
    </location>
</feature>
<accession>A0A4Y9ITZ7</accession>
<reference evidence="7 8" key="1">
    <citation type="submission" date="2019-03" db="EMBL/GenBank/DDBJ databases">
        <title>Diversity of the mouse oral microbiome.</title>
        <authorList>
            <person name="Joseph S."/>
            <person name="Aduse-Opoku J."/>
            <person name="Curtis M."/>
            <person name="Wade W."/>
            <person name="Hashim A."/>
        </authorList>
    </citation>
    <scope>NUCLEOTIDE SEQUENCE [LARGE SCALE GENOMIC DNA]</scope>
    <source>
        <strain evidence="7 8">P11</strain>
    </source>
</reference>
<dbReference type="EMBL" id="SPPK01000001">
    <property type="protein sequence ID" value="TFU91269.1"/>
    <property type="molecule type" value="Genomic_DNA"/>
</dbReference>
<dbReference type="InterPro" id="IPR014327">
    <property type="entry name" value="RNA_pol_sigma70_bacteroid"/>
</dbReference>
<dbReference type="InterPro" id="IPR007627">
    <property type="entry name" value="RNA_pol_sigma70_r2"/>
</dbReference>
<dbReference type="InterPro" id="IPR014284">
    <property type="entry name" value="RNA_pol_sigma-70_dom"/>
</dbReference>
<dbReference type="InterPro" id="IPR013249">
    <property type="entry name" value="RNA_pol_sigma70_r4_t2"/>
</dbReference>
<dbReference type="Gene3D" id="1.10.10.10">
    <property type="entry name" value="Winged helix-like DNA-binding domain superfamily/Winged helix DNA-binding domain"/>
    <property type="match status" value="1"/>
</dbReference>
<evidence type="ECO:0000256" key="3">
    <source>
        <dbReference type="ARBA" id="ARBA00023082"/>
    </source>
</evidence>
<proteinExistence type="inferred from homology"/>
<dbReference type="Proteomes" id="UP000298285">
    <property type="component" value="Unassembled WGS sequence"/>
</dbReference>
<dbReference type="InterPro" id="IPR039425">
    <property type="entry name" value="RNA_pol_sigma-70-like"/>
</dbReference>
<evidence type="ECO:0000259" key="6">
    <source>
        <dbReference type="Pfam" id="PF08281"/>
    </source>
</evidence>
<dbReference type="InterPro" id="IPR013325">
    <property type="entry name" value="RNA_pol_sigma_r2"/>
</dbReference>
<dbReference type="NCBIfam" id="TIGR02985">
    <property type="entry name" value="Sig70_bacteroi1"/>
    <property type="match status" value="1"/>
</dbReference>
<evidence type="ECO:0000256" key="4">
    <source>
        <dbReference type="ARBA" id="ARBA00023163"/>
    </source>
</evidence>
<evidence type="ECO:0000313" key="8">
    <source>
        <dbReference type="Proteomes" id="UP000298285"/>
    </source>
</evidence>
<dbReference type="PANTHER" id="PTHR43133:SF46">
    <property type="entry name" value="RNA POLYMERASE SIGMA-70 FACTOR ECF SUBFAMILY"/>
    <property type="match status" value="1"/>
</dbReference>
<evidence type="ECO:0000256" key="2">
    <source>
        <dbReference type="ARBA" id="ARBA00023015"/>
    </source>
</evidence>
<dbReference type="GO" id="GO:0006352">
    <property type="term" value="P:DNA-templated transcription initiation"/>
    <property type="evidence" value="ECO:0007669"/>
    <property type="project" value="InterPro"/>
</dbReference>
<dbReference type="OrthoDB" id="1453134at2"/>
<dbReference type="InterPro" id="IPR036388">
    <property type="entry name" value="WH-like_DNA-bd_sf"/>
</dbReference>
<dbReference type="AlphaFoldDB" id="A0A4Y9ITZ7"/>
<evidence type="ECO:0000259" key="5">
    <source>
        <dbReference type="Pfam" id="PF04542"/>
    </source>
</evidence>
<sequence length="181" mass="21751">MRSYIESEFEEIFNTYYEPVCYFLNLYTKDEHVIKDIAQDVFCSLWVNRELLQIDDIKAYLYTASRNRILNYFRDIKLHEELLAKWISEEKELDEAYDCVDRTEFEKSIETAIESLSPKCKTVFKLSRYSRMSYIQIAEQEGISQKMVEKHISVALKKIKAHILKSMFLWIIFFSYVEKNT</sequence>
<comment type="similarity">
    <text evidence="1">Belongs to the sigma-70 factor family. ECF subfamily.</text>
</comment>
<comment type="caution">
    <text evidence="7">The sequence shown here is derived from an EMBL/GenBank/DDBJ whole genome shotgun (WGS) entry which is preliminary data.</text>
</comment>
<keyword evidence="2" id="KW-0805">Transcription regulation</keyword>
<dbReference type="NCBIfam" id="TIGR02937">
    <property type="entry name" value="sigma70-ECF"/>
    <property type="match status" value="1"/>
</dbReference>
<dbReference type="Pfam" id="PF08281">
    <property type="entry name" value="Sigma70_r4_2"/>
    <property type="match status" value="1"/>
</dbReference>
<dbReference type="InterPro" id="IPR013324">
    <property type="entry name" value="RNA_pol_sigma_r3/r4-like"/>
</dbReference>
<keyword evidence="3" id="KW-0731">Sigma factor</keyword>
<dbReference type="RefSeq" id="WP_135104284.1">
    <property type="nucleotide sequence ID" value="NZ_JADGKW010000001.1"/>
</dbReference>
<gene>
    <name evidence="7" type="ORF">E4T88_04605</name>
</gene>
<dbReference type="GO" id="GO:0003677">
    <property type="term" value="F:DNA binding"/>
    <property type="evidence" value="ECO:0007669"/>
    <property type="project" value="InterPro"/>
</dbReference>